<reference evidence="5 6" key="1">
    <citation type="submission" date="2024-02" db="EMBL/GenBank/DDBJ databases">
        <authorList>
            <person name="Chen Y."/>
            <person name="Shah S."/>
            <person name="Dougan E. K."/>
            <person name="Thang M."/>
            <person name="Chan C."/>
        </authorList>
    </citation>
    <scope>NUCLEOTIDE SEQUENCE [LARGE SCALE GENOMIC DNA]</scope>
</reference>
<dbReference type="InterPro" id="IPR044004">
    <property type="entry name" value="TSP1_spondin_dom"/>
</dbReference>
<dbReference type="PANTHER" id="PTHR20920:SF5">
    <property type="entry name" value="SMB DOMAIN-CONTAINING PROTEIN"/>
    <property type="match status" value="1"/>
</dbReference>
<dbReference type="Pfam" id="PF00090">
    <property type="entry name" value="TSP_1"/>
    <property type="match status" value="2"/>
</dbReference>
<dbReference type="EMBL" id="CAXAMN010027560">
    <property type="protein sequence ID" value="CAK9111418.1"/>
    <property type="molecule type" value="Genomic_DNA"/>
</dbReference>
<dbReference type="Proteomes" id="UP001642484">
    <property type="component" value="Unassembled WGS sequence"/>
</dbReference>
<feature type="domain" description="Spondin-like TSP1" evidence="4">
    <location>
        <begin position="311"/>
        <end position="363"/>
    </location>
</feature>
<dbReference type="PANTHER" id="PTHR20920">
    <property type="entry name" value="RPE-SPONDIN"/>
    <property type="match status" value="1"/>
</dbReference>
<dbReference type="InterPro" id="IPR036383">
    <property type="entry name" value="TSP1_rpt_sf"/>
</dbReference>
<evidence type="ECO:0000256" key="1">
    <source>
        <dbReference type="ARBA" id="ARBA00022729"/>
    </source>
</evidence>
<dbReference type="InterPro" id="IPR039942">
    <property type="entry name" value="SBSPO"/>
</dbReference>
<gene>
    <name evidence="5" type="ORF">CCMP2556_LOCUS51710</name>
</gene>
<dbReference type="Gene3D" id="2.20.100.10">
    <property type="entry name" value="Thrombospondin type-1 (TSP1) repeat"/>
    <property type="match status" value="3"/>
</dbReference>
<evidence type="ECO:0000259" key="4">
    <source>
        <dbReference type="Pfam" id="PF19028"/>
    </source>
</evidence>
<feature type="domain" description="Spondin-like TSP1" evidence="4">
    <location>
        <begin position="201"/>
        <end position="253"/>
    </location>
</feature>
<dbReference type="PROSITE" id="PS50092">
    <property type="entry name" value="TSP1"/>
    <property type="match status" value="4"/>
</dbReference>
<dbReference type="SMART" id="SM00209">
    <property type="entry name" value="TSP1"/>
    <property type="match status" value="4"/>
</dbReference>
<evidence type="ECO:0000256" key="3">
    <source>
        <dbReference type="ARBA" id="ARBA00023180"/>
    </source>
</evidence>
<evidence type="ECO:0000256" key="2">
    <source>
        <dbReference type="ARBA" id="ARBA00023157"/>
    </source>
</evidence>
<evidence type="ECO:0000313" key="5">
    <source>
        <dbReference type="EMBL" id="CAK9111418.1"/>
    </source>
</evidence>
<dbReference type="InterPro" id="IPR000884">
    <property type="entry name" value="TSP1_rpt"/>
</dbReference>
<dbReference type="SUPFAM" id="SSF82895">
    <property type="entry name" value="TSP-1 type 1 repeat"/>
    <property type="match status" value="3"/>
</dbReference>
<accession>A0ABP0SGC9</accession>
<feature type="non-terminal residue" evidence="5">
    <location>
        <position position="394"/>
    </location>
</feature>
<comment type="caution">
    <text evidence="5">The sequence shown here is derived from an EMBL/GenBank/DDBJ whole genome shotgun (WGS) entry which is preliminary data.</text>
</comment>
<dbReference type="Pfam" id="PF19028">
    <property type="entry name" value="TSP1_spondin"/>
    <property type="match status" value="2"/>
</dbReference>
<proteinExistence type="predicted"/>
<protein>
    <recommendedName>
        <fullName evidence="4">Spondin-like TSP1 domain-containing protein</fullName>
    </recommendedName>
</protein>
<keyword evidence="1" id="KW-0732">Signal</keyword>
<organism evidence="5 6">
    <name type="scientific">Durusdinium trenchii</name>
    <dbReference type="NCBI Taxonomy" id="1381693"/>
    <lineage>
        <taxon>Eukaryota</taxon>
        <taxon>Sar</taxon>
        <taxon>Alveolata</taxon>
        <taxon>Dinophyceae</taxon>
        <taxon>Suessiales</taxon>
        <taxon>Symbiodiniaceae</taxon>
        <taxon>Durusdinium</taxon>
    </lineage>
</organism>
<keyword evidence="6" id="KW-1185">Reference proteome</keyword>
<name>A0ABP0SGC9_9DINO</name>
<keyword evidence="2" id="KW-1015">Disulfide bond</keyword>
<feature type="non-terminal residue" evidence="5">
    <location>
        <position position="1"/>
    </location>
</feature>
<sequence length="394" mass="44712">VSWPAAKQQWCCRNFAMGCSSEQKYDCDAGFWNWQVGWTAEKKAFCCKEKNRGCEAEVHVEHHLCAGHEEEWSQCPDQPRCIECTPVDCLFSQWTKWIEGADCIGLRFRHRSIQVENNECGLPCFGTKMESEPLPHLRSKCLLLKQDCVFSSWSQWSVCENQVDQAVRSRHIDKDSLNGGEACKGRIKETRPCGGPEARPCIFSEWHQWTSCSTTCGEGYQSRMRRVASEDYLSGQTCDDALLDTRSCNDQACPTRDSQISHWSTWSPCSGNSLQRTRRREVLVSPEGVGMGFNVSLVEAGRCSPPEGEDCMISEWSSWTQCDKSCHGGQSYRHRRLVHYNINGGQCPIASLQEVTACNTQPCNGETRKCEWQAWQEWGQCSNERGAGLAQRKR</sequence>
<keyword evidence="3" id="KW-0325">Glycoprotein</keyword>
<evidence type="ECO:0000313" key="6">
    <source>
        <dbReference type="Proteomes" id="UP001642484"/>
    </source>
</evidence>